<evidence type="ECO:0000313" key="2">
    <source>
        <dbReference type="Proteomes" id="UP000887574"/>
    </source>
</evidence>
<feature type="region of interest" description="Disordered" evidence="1">
    <location>
        <begin position="305"/>
        <end position="417"/>
    </location>
</feature>
<dbReference type="WBParaSite" id="jg20688">
    <property type="protein sequence ID" value="jg20688"/>
    <property type="gene ID" value="jg20688"/>
</dbReference>
<dbReference type="AlphaFoldDB" id="A0A915DL72"/>
<feature type="compositionally biased region" description="Polar residues" evidence="1">
    <location>
        <begin position="449"/>
        <end position="458"/>
    </location>
</feature>
<feature type="compositionally biased region" description="Basic and acidic residues" evidence="1">
    <location>
        <begin position="587"/>
        <end position="605"/>
    </location>
</feature>
<feature type="region of interest" description="Disordered" evidence="1">
    <location>
        <begin position="436"/>
        <end position="659"/>
    </location>
</feature>
<protein>
    <submittedName>
        <fullName evidence="3">Uncharacterized protein</fullName>
    </submittedName>
</protein>
<proteinExistence type="predicted"/>
<keyword evidence="2" id="KW-1185">Reference proteome</keyword>
<feature type="region of interest" description="Disordered" evidence="1">
    <location>
        <begin position="1"/>
        <end position="27"/>
    </location>
</feature>
<feature type="compositionally biased region" description="Low complexity" evidence="1">
    <location>
        <begin position="406"/>
        <end position="417"/>
    </location>
</feature>
<feature type="compositionally biased region" description="Basic and acidic residues" evidence="1">
    <location>
        <begin position="492"/>
        <end position="506"/>
    </location>
</feature>
<feature type="compositionally biased region" description="Polar residues" evidence="1">
    <location>
        <begin position="357"/>
        <end position="366"/>
    </location>
</feature>
<feature type="compositionally biased region" description="Basic and acidic residues" evidence="1">
    <location>
        <begin position="616"/>
        <end position="632"/>
    </location>
</feature>
<evidence type="ECO:0000313" key="3">
    <source>
        <dbReference type="WBParaSite" id="jg20688"/>
    </source>
</evidence>
<name>A0A915DL72_9BILA</name>
<evidence type="ECO:0000256" key="1">
    <source>
        <dbReference type="SAM" id="MobiDB-lite"/>
    </source>
</evidence>
<feature type="compositionally biased region" description="Low complexity" evidence="1">
    <location>
        <begin position="529"/>
        <end position="554"/>
    </location>
</feature>
<reference evidence="3" key="1">
    <citation type="submission" date="2022-11" db="UniProtKB">
        <authorList>
            <consortium name="WormBaseParasite"/>
        </authorList>
    </citation>
    <scope>IDENTIFICATION</scope>
</reference>
<organism evidence="2 3">
    <name type="scientific">Ditylenchus dipsaci</name>
    <dbReference type="NCBI Taxonomy" id="166011"/>
    <lineage>
        <taxon>Eukaryota</taxon>
        <taxon>Metazoa</taxon>
        <taxon>Ecdysozoa</taxon>
        <taxon>Nematoda</taxon>
        <taxon>Chromadorea</taxon>
        <taxon>Rhabditida</taxon>
        <taxon>Tylenchina</taxon>
        <taxon>Tylenchomorpha</taxon>
        <taxon>Sphaerularioidea</taxon>
        <taxon>Anguinidae</taxon>
        <taxon>Anguininae</taxon>
        <taxon>Ditylenchus</taxon>
    </lineage>
</organism>
<accession>A0A915DL72</accession>
<sequence>MQISRITSKPLSPAVRKVNENRTSKTMPKKAIAPEVKDFVPVSEERLRFVERKHVEAVRDHTRAQLFLMEEERKSSASSGSSTCYDSQIQSKAYSQRSDKLLKEYARRKSEIKAELEFAHQKDLENLLKHHVQETSRLHAETLLIQQQVKLFINSRKHQTATNSSTHQIIAKKPDIAKSVLFRSPIHPPVTQTATTTTTTIPPLDFSSFHQSQVSKEILSYRALSDINQQAPEADQNQVVDQLDSAKTSEGIPSIRDEFVEQEAIFHQENQASMPSTPIKVVGEKEKNTDNDQISVKPKICITHTRLNIHPESTTLKSEKEAEERSKKKSGSPIFSELNSPAGRWSPGRWDGGLASLLSTPGSSARSPPPQGLPLFEPKDESQHQPSSKSSSFQPASPAKTPRKMSSAFSSKQSSISSMVIEPLSMAESIVAEELDDRAGTPVKEAMLVQTSSGSPTPLISEVIDDSESGLNAKETEKSSVSESISVEEEIQTEKDDSSSADKSSSENKVISSGSNKNEEIGEEESIAEEICSAKQSTASTSASITTSLETSSTLNQTFSKSPHKSPKSKSTSHSLPAAPQDSDFESFSKRDSISGTDSRFRSKPLDLSNLSLNSPRDKSPRTPRSPLERFVTKLPTKTTSVPSPTSDGDSSSQGFLLEDLPNASSLGPILDISRTSLDASFRQSLGNTEALLLDNFSRRKSLEGLPHFGIQLSATKFFPAPAAIVEEELEAVVKDSTLNASRVGLEKLKDGENLKKVVDGQSNKIWEYYCRNHNVPVQPVEVDLVDGEEKYAADFRLMVVHWCWQLAHKEMELGNRKIVQSKDELQKVLEGTILPKLLVNSADLPVKGMEPKDKGIRRRAEKTSHILLDERRQMLAGTFYQNETTWLPVLTTDAEICEKLLNRETRSFL</sequence>
<feature type="compositionally biased region" description="Low complexity" evidence="1">
    <location>
        <begin position="384"/>
        <end position="398"/>
    </location>
</feature>
<feature type="compositionally biased region" description="Basic and acidic residues" evidence="1">
    <location>
        <begin position="317"/>
        <end position="326"/>
    </location>
</feature>
<dbReference type="Proteomes" id="UP000887574">
    <property type="component" value="Unplaced"/>
</dbReference>
<feature type="compositionally biased region" description="Polar residues" evidence="1">
    <location>
        <begin position="1"/>
        <end position="10"/>
    </location>
</feature>
<feature type="compositionally biased region" description="Low complexity" evidence="1">
    <location>
        <begin position="633"/>
        <end position="647"/>
    </location>
</feature>